<keyword evidence="2" id="KW-1133">Transmembrane helix</keyword>
<sequence length="374" mass="42416">MIVDSTAEIGIFILIAIIMLKYTCLHIHALITFNYVLYKQIYWQLFFVVVLKNTQVAVIISVEKLPFVTIIIIWLLSWYLMFSPHALRKNQFHLTLLEDFGEIEGNEIEAKMETEANLIAQFHNTRGSYLPTSNRTHQLFALKEPTKHIIWCKNREKGNKTKLLGHASEKTSTSSFAPPMVVTPVGRQVIFIAEISSPTSMELFYVEAEMAISNELQEFCVLEFSGCKQKKCTKDRNDFECPKCNRKTTLVPQYYTFELCIFQIDLIDGIGTTTTSISGEVGEKLLFMTTEDIFDITCAKSQSLSVNHVHEMLSSKLFQIQLRKLSWGSSNSTPTILSILSYVEKEKNLPPSTTAAGSSSARPKFEPPTPTKKV</sequence>
<protein>
    <recommendedName>
        <fullName evidence="5">Replication factor A C-terminal domain-containing protein</fullName>
    </recommendedName>
</protein>
<gene>
    <name evidence="3" type="ORF">H5410_050988</name>
</gene>
<reference evidence="3 4" key="1">
    <citation type="submission" date="2020-09" db="EMBL/GenBank/DDBJ databases">
        <title>De no assembly of potato wild relative species, Solanum commersonii.</title>
        <authorList>
            <person name="Cho K."/>
        </authorList>
    </citation>
    <scope>NUCLEOTIDE SEQUENCE [LARGE SCALE GENOMIC DNA]</scope>
    <source>
        <strain evidence="3">LZ3.2</strain>
        <tissue evidence="3">Leaf</tissue>
    </source>
</reference>
<keyword evidence="2" id="KW-0472">Membrane</keyword>
<dbReference type="EMBL" id="JACXVP010000010">
    <property type="protein sequence ID" value="KAG5580361.1"/>
    <property type="molecule type" value="Genomic_DNA"/>
</dbReference>
<feature type="transmembrane region" description="Helical" evidence="2">
    <location>
        <begin position="12"/>
        <end position="35"/>
    </location>
</feature>
<dbReference type="InterPro" id="IPR012340">
    <property type="entry name" value="NA-bd_OB-fold"/>
</dbReference>
<feature type="transmembrane region" description="Helical" evidence="2">
    <location>
        <begin position="41"/>
        <end position="60"/>
    </location>
</feature>
<dbReference type="Proteomes" id="UP000824120">
    <property type="component" value="Chromosome 10"/>
</dbReference>
<feature type="transmembrane region" description="Helical" evidence="2">
    <location>
        <begin position="67"/>
        <end position="87"/>
    </location>
</feature>
<evidence type="ECO:0000256" key="1">
    <source>
        <dbReference type="SAM" id="MobiDB-lite"/>
    </source>
</evidence>
<name>A0A9J5WWY9_SOLCO</name>
<proteinExistence type="predicted"/>
<evidence type="ECO:0000313" key="3">
    <source>
        <dbReference type="EMBL" id="KAG5580361.1"/>
    </source>
</evidence>
<feature type="compositionally biased region" description="Low complexity" evidence="1">
    <location>
        <begin position="352"/>
        <end position="361"/>
    </location>
</feature>
<keyword evidence="4" id="KW-1185">Reference proteome</keyword>
<comment type="caution">
    <text evidence="3">The sequence shown here is derived from an EMBL/GenBank/DDBJ whole genome shotgun (WGS) entry which is preliminary data.</text>
</comment>
<feature type="region of interest" description="Disordered" evidence="1">
    <location>
        <begin position="349"/>
        <end position="374"/>
    </location>
</feature>
<dbReference type="Gene3D" id="2.40.50.140">
    <property type="entry name" value="Nucleic acid-binding proteins"/>
    <property type="match status" value="1"/>
</dbReference>
<accession>A0A9J5WWY9</accession>
<evidence type="ECO:0000313" key="4">
    <source>
        <dbReference type="Proteomes" id="UP000824120"/>
    </source>
</evidence>
<dbReference type="OrthoDB" id="1740937at2759"/>
<evidence type="ECO:0008006" key="5">
    <source>
        <dbReference type="Google" id="ProtNLM"/>
    </source>
</evidence>
<organism evidence="3 4">
    <name type="scientific">Solanum commersonii</name>
    <name type="common">Commerson's wild potato</name>
    <name type="synonym">Commerson's nightshade</name>
    <dbReference type="NCBI Taxonomy" id="4109"/>
    <lineage>
        <taxon>Eukaryota</taxon>
        <taxon>Viridiplantae</taxon>
        <taxon>Streptophyta</taxon>
        <taxon>Embryophyta</taxon>
        <taxon>Tracheophyta</taxon>
        <taxon>Spermatophyta</taxon>
        <taxon>Magnoliopsida</taxon>
        <taxon>eudicotyledons</taxon>
        <taxon>Gunneridae</taxon>
        <taxon>Pentapetalae</taxon>
        <taxon>asterids</taxon>
        <taxon>lamiids</taxon>
        <taxon>Solanales</taxon>
        <taxon>Solanaceae</taxon>
        <taxon>Solanoideae</taxon>
        <taxon>Solaneae</taxon>
        <taxon>Solanum</taxon>
    </lineage>
</organism>
<dbReference type="AlphaFoldDB" id="A0A9J5WWY9"/>
<keyword evidence="2" id="KW-0812">Transmembrane</keyword>
<evidence type="ECO:0000256" key="2">
    <source>
        <dbReference type="SAM" id="Phobius"/>
    </source>
</evidence>